<dbReference type="InterPro" id="IPR046527">
    <property type="entry name" value="PIR2-like_helical"/>
</dbReference>
<sequence>MKRRKIPNRQRRSSSLGRFTCYHGGGDDDNRCNHTWYDEAARRLPLDDIPELADCLGEAGCCLGLADPVTNIILTTILITITTYSRKKSYGFSMSHTSFRGLLAFLKLYFPYVTDHQARRYLHIASSPSTSSATTAAISLKHCCSPSPTAALRIAAVQADHPAPDDPTTSSNAPTTCSPPMTSGPSRIYSTPANGRRPTPTSCAANNATCIGGGAFARISIQIMGKYNLSSNSGTSPT</sequence>
<reference evidence="4" key="1">
    <citation type="submission" date="2013-06" db="EMBL/GenBank/DDBJ databases">
        <authorList>
            <person name="Zhao Q."/>
        </authorList>
    </citation>
    <scope>NUCLEOTIDE SEQUENCE</scope>
    <source>
        <strain evidence="4">cv. W1943</strain>
    </source>
</reference>
<dbReference type="Gramene" id="ORUFI11G00240.1">
    <property type="protein sequence ID" value="ORUFI11G00240.1"/>
    <property type="gene ID" value="ORUFI11G00240"/>
</dbReference>
<evidence type="ECO:0000313" key="4">
    <source>
        <dbReference type="Proteomes" id="UP000008022"/>
    </source>
</evidence>
<feature type="compositionally biased region" description="Polar residues" evidence="1">
    <location>
        <begin position="167"/>
        <end position="202"/>
    </location>
</feature>
<protein>
    <recommendedName>
        <fullName evidence="2">PIR2-like helical domain-containing protein</fullName>
    </recommendedName>
</protein>
<name>A0A0E0R336_ORYRU</name>
<dbReference type="Pfam" id="PF20235">
    <property type="entry name" value="PIR2-like_helical"/>
    <property type="match status" value="1"/>
</dbReference>
<proteinExistence type="predicted"/>
<evidence type="ECO:0000259" key="2">
    <source>
        <dbReference type="Pfam" id="PF20235"/>
    </source>
</evidence>
<feature type="region of interest" description="Disordered" evidence="1">
    <location>
        <begin position="159"/>
        <end position="202"/>
    </location>
</feature>
<reference evidence="3" key="2">
    <citation type="submission" date="2015-06" db="UniProtKB">
        <authorList>
            <consortium name="EnsemblPlants"/>
        </authorList>
    </citation>
    <scope>IDENTIFICATION</scope>
</reference>
<dbReference type="HOGENOM" id="CLU_1167499_0_0_1"/>
<dbReference type="PANTHER" id="PTHR33120:SF42">
    <property type="entry name" value="OS12G0105000 PROTEIN"/>
    <property type="match status" value="1"/>
</dbReference>
<keyword evidence="4" id="KW-1185">Reference proteome</keyword>
<evidence type="ECO:0000313" key="3">
    <source>
        <dbReference type="EnsemblPlants" id="ORUFI11G00240.1"/>
    </source>
</evidence>
<feature type="domain" description="PIR2-like helical" evidence="2">
    <location>
        <begin position="34"/>
        <end position="126"/>
    </location>
</feature>
<dbReference type="PANTHER" id="PTHR33120">
    <property type="entry name" value="EXPRESSED PROTEIN-RELATED"/>
    <property type="match status" value="1"/>
</dbReference>
<dbReference type="AlphaFoldDB" id="A0A0E0R336"/>
<organism evidence="3 4">
    <name type="scientific">Oryza rufipogon</name>
    <name type="common">Brownbeard rice</name>
    <name type="synonym">Asian wild rice</name>
    <dbReference type="NCBI Taxonomy" id="4529"/>
    <lineage>
        <taxon>Eukaryota</taxon>
        <taxon>Viridiplantae</taxon>
        <taxon>Streptophyta</taxon>
        <taxon>Embryophyta</taxon>
        <taxon>Tracheophyta</taxon>
        <taxon>Spermatophyta</taxon>
        <taxon>Magnoliopsida</taxon>
        <taxon>Liliopsida</taxon>
        <taxon>Poales</taxon>
        <taxon>Poaceae</taxon>
        <taxon>BOP clade</taxon>
        <taxon>Oryzoideae</taxon>
        <taxon>Oryzeae</taxon>
        <taxon>Oryzinae</taxon>
        <taxon>Oryza</taxon>
    </lineage>
</organism>
<evidence type="ECO:0000256" key="1">
    <source>
        <dbReference type="SAM" id="MobiDB-lite"/>
    </source>
</evidence>
<dbReference type="Proteomes" id="UP000008022">
    <property type="component" value="Unassembled WGS sequence"/>
</dbReference>
<dbReference type="EnsemblPlants" id="ORUFI11G00240.1">
    <property type="protein sequence ID" value="ORUFI11G00240.1"/>
    <property type="gene ID" value="ORUFI11G00240"/>
</dbReference>
<accession>A0A0E0R336</accession>